<dbReference type="InterPro" id="IPR053286">
    <property type="entry name" value="Nematode_rcpt-like_srab"/>
</dbReference>
<dbReference type="GO" id="GO:0016020">
    <property type="term" value="C:membrane"/>
    <property type="evidence" value="ECO:0007669"/>
    <property type="project" value="UniProtKB-SubCell"/>
</dbReference>
<evidence type="ECO:0000256" key="1">
    <source>
        <dbReference type="ARBA" id="ARBA00004141"/>
    </source>
</evidence>
<dbReference type="InterPro" id="IPR019408">
    <property type="entry name" value="7TM_GPCR_serpentine_rcpt_Srab"/>
</dbReference>
<feature type="transmembrane region" description="Helical" evidence="5">
    <location>
        <begin position="93"/>
        <end position="109"/>
    </location>
</feature>
<dbReference type="Proteomes" id="UP000005239">
    <property type="component" value="Unassembled WGS sequence"/>
</dbReference>
<feature type="transmembrane region" description="Helical" evidence="5">
    <location>
        <begin position="381"/>
        <end position="402"/>
    </location>
</feature>
<evidence type="ECO:0008006" key="8">
    <source>
        <dbReference type="Google" id="ProtNLM"/>
    </source>
</evidence>
<sequence length="502" mass="57189">AFHSNPFGGNCFHSANRLHLKRQYDQYHLLTRLYSNFLAHPSLKILLNFHFLWVYLTCAFVATDHSYTAYLLATLRSSVDLLQSQQHCMIRKGVHITLLYGTITSMYAISFERRSASAHFQTYESTSRSYGYKLTIVHLIIVAALSVGFFRTYGYDEEIVALCTITTPHGELYQRTVGAVAICMEVWTIYTFVKLLNANKIRKEKSYSLSEKYQITENIRMLGIMLPIDTINNGFLIGYTMPFFFLRQFMQDADHKRGVIATNCTTGDVLSLAHCAAIQARWSPSDLLQTEKLCMMRKGIHVAVMYATVTSMLAISFERKRASAQVGTYERTSRAYGYKLVAWHLIAVGVYSVGYAASYGYREPIVALCTVTTPRGESYHQAAGASTIAIEIWTITSFVKLLKANMMKRDESKLCSLTERSHVATTCICLSVFLIGLAYGFTRRSFPLFEDSINNAFLQGFFMPYFFFRQFRHDTRYKRKLITVNTGEGLSTAHYAAIQRGW</sequence>
<feature type="transmembrane region" description="Helical" evidence="5">
    <location>
        <begin position="338"/>
        <end position="361"/>
    </location>
</feature>
<feature type="transmembrane region" description="Helical" evidence="5">
    <location>
        <begin position="219"/>
        <end position="241"/>
    </location>
</feature>
<dbReference type="EnsemblMetazoa" id="PPA41746.1">
    <property type="protein sequence ID" value="PPA41746.1"/>
    <property type="gene ID" value="WBGene00280115"/>
</dbReference>
<protein>
    <recommendedName>
        <fullName evidence="8">G protein-coupled receptor</fullName>
    </recommendedName>
</protein>
<reference evidence="7" key="1">
    <citation type="journal article" date="2008" name="Nat. Genet.">
        <title>The Pristionchus pacificus genome provides a unique perspective on nematode lifestyle and parasitism.</title>
        <authorList>
            <person name="Dieterich C."/>
            <person name="Clifton S.W."/>
            <person name="Schuster L.N."/>
            <person name="Chinwalla A."/>
            <person name="Delehaunty K."/>
            <person name="Dinkelacker I."/>
            <person name="Fulton L."/>
            <person name="Fulton R."/>
            <person name="Godfrey J."/>
            <person name="Minx P."/>
            <person name="Mitreva M."/>
            <person name="Roeseler W."/>
            <person name="Tian H."/>
            <person name="Witte H."/>
            <person name="Yang S.P."/>
            <person name="Wilson R.K."/>
            <person name="Sommer R.J."/>
        </authorList>
    </citation>
    <scope>NUCLEOTIDE SEQUENCE [LARGE SCALE GENOMIC DNA]</scope>
    <source>
        <strain evidence="7">PS312</strain>
    </source>
</reference>
<evidence type="ECO:0000313" key="7">
    <source>
        <dbReference type="Proteomes" id="UP000005239"/>
    </source>
</evidence>
<feature type="transmembrane region" description="Helical" evidence="5">
    <location>
        <begin position="299"/>
        <end position="317"/>
    </location>
</feature>
<keyword evidence="7" id="KW-1185">Reference proteome</keyword>
<dbReference type="PANTHER" id="PTHR46561:SF11">
    <property type="entry name" value="SERPENTINE RECEPTOR CLASS ALPHA_BETA-14"/>
    <property type="match status" value="1"/>
</dbReference>
<reference evidence="6" key="2">
    <citation type="submission" date="2022-06" db="UniProtKB">
        <authorList>
            <consortium name="EnsemblMetazoa"/>
        </authorList>
    </citation>
    <scope>IDENTIFICATION</scope>
    <source>
        <strain evidence="6">PS312</strain>
    </source>
</reference>
<gene>
    <name evidence="6" type="primary">WBGene00280115</name>
</gene>
<accession>A0A8R1V182</accession>
<organism evidence="6 7">
    <name type="scientific">Pristionchus pacificus</name>
    <name type="common">Parasitic nematode worm</name>
    <dbReference type="NCBI Taxonomy" id="54126"/>
    <lineage>
        <taxon>Eukaryota</taxon>
        <taxon>Metazoa</taxon>
        <taxon>Ecdysozoa</taxon>
        <taxon>Nematoda</taxon>
        <taxon>Chromadorea</taxon>
        <taxon>Rhabditida</taxon>
        <taxon>Rhabditina</taxon>
        <taxon>Diplogasteromorpha</taxon>
        <taxon>Diplogasteroidea</taxon>
        <taxon>Neodiplogasteridae</taxon>
        <taxon>Pristionchus</taxon>
    </lineage>
</organism>
<dbReference type="Pfam" id="PF10292">
    <property type="entry name" value="7TM_GPCR_Srab"/>
    <property type="match status" value="2"/>
</dbReference>
<keyword evidence="2 5" id="KW-0812">Transmembrane</keyword>
<comment type="subcellular location">
    <subcellularLocation>
        <location evidence="1">Membrane</location>
        <topology evidence="1">Multi-pass membrane protein</topology>
    </subcellularLocation>
</comment>
<feature type="transmembrane region" description="Helical" evidence="5">
    <location>
        <begin position="52"/>
        <end position="73"/>
    </location>
</feature>
<evidence type="ECO:0000256" key="2">
    <source>
        <dbReference type="ARBA" id="ARBA00022692"/>
    </source>
</evidence>
<evidence type="ECO:0000256" key="4">
    <source>
        <dbReference type="ARBA" id="ARBA00023136"/>
    </source>
</evidence>
<feature type="transmembrane region" description="Helical" evidence="5">
    <location>
        <begin position="453"/>
        <end position="471"/>
    </location>
</feature>
<keyword evidence="3 5" id="KW-1133">Transmembrane helix</keyword>
<feature type="transmembrane region" description="Helical" evidence="5">
    <location>
        <begin position="423"/>
        <end position="441"/>
    </location>
</feature>
<dbReference type="PANTHER" id="PTHR46561">
    <property type="entry name" value="SERPENTINE RECEPTOR, CLASS AB (CLASS A-LIKE)-RELATED"/>
    <property type="match status" value="1"/>
</dbReference>
<feature type="transmembrane region" description="Helical" evidence="5">
    <location>
        <begin position="130"/>
        <end position="150"/>
    </location>
</feature>
<evidence type="ECO:0000313" key="6">
    <source>
        <dbReference type="EnsemblMetazoa" id="PPA41746.1"/>
    </source>
</evidence>
<dbReference type="AlphaFoldDB" id="A0A8R1V182"/>
<evidence type="ECO:0000256" key="5">
    <source>
        <dbReference type="SAM" id="Phobius"/>
    </source>
</evidence>
<name>A0A8R1V182_PRIPA</name>
<proteinExistence type="predicted"/>
<keyword evidence="4 5" id="KW-0472">Membrane</keyword>
<evidence type="ECO:0000256" key="3">
    <source>
        <dbReference type="ARBA" id="ARBA00022989"/>
    </source>
</evidence>